<dbReference type="Gene3D" id="2.40.110.10">
    <property type="entry name" value="Butyryl-CoA Dehydrogenase, subunit A, domain 2"/>
    <property type="match status" value="1"/>
</dbReference>
<evidence type="ECO:0000313" key="11">
    <source>
        <dbReference type="Proteomes" id="UP000028547"/>
    </source>
</evidence>
<dbReference type="EMBL" id="JPMI01000367">
    <property type="protein sequence ID" value="KFA87602.1"/>
    <property type="molecule type" value="Genomic_DNA"/>
</dbReference>
<comment type="cofactor">
    <cofactor evidence="1 6">
        <name>FAD</name>
        <dbReference type="ChEBI" id="CHEBI:57692"/>
    </cofactor>
</comment>
<dbReference type="FunFam" id="1.20.140.10:FF:000001">
    <property type="entry name" value="Acyl-CoA dehydrogenase"/>
    <property type="match status" value="1"/>
</dbReference>
<evidence type="ECO:0000313" key="10">
    <source>
        <dbReference type="EMBL" id="KFA87602.1"/>
    </source>
</evidence>
<name>A0A084SGL7_9BACT</name>
<protein>
    <submittedName>
        <fullName evidence="10">Acyl-CoA dehydrogenase</fullName>
    </submittedName>
</protein>
<dbReference type="PANTHER" id="PTHR43884:SF12">
    <property type="entry name" value="ISOVALERYL-COA DEHYDROGENASE, MITOCHONDRIAL-RELATED"/>
    <property type="match status" value="1"/>
</dbReference>
<dbReference type="FunFam" id="2.40.110.10:FF:000002">
    <property type="entry name" value="Acyl-CoA dehydrogenase fadE12"/>
    <property type="match status" value="1"/>
</dbReference>
<dbReference type="RefSeq" id="WP_043411954.1">
    <property type="nucleotide sequence ID" value="NZ_JPMI01000367.1"/>
</dbReference>
<evidence type="ECO:0000256" key="4">
    <source>
        <dbReference type="ARBA" id="ARBA00022827"/>
    </source>
</evidence>
<evidence type="ECO:0000256" key="2">
    <source>
        <dbReference type="ARBA" id="ARBA00009347"/>
    </source>
</evidence>
<evidence type="ECO:0000256" key="6">
    <source>
        <dbReference type="RuleBase" id="RU362125"/>
    </source>
</evidence>
<dbReference type="InterPro" id="IPR036250">
    <property type="entry name" value="AcylCo_DH-like_C"/>
</dbReference>
<dbReference type="PROSITE" id="PS00072">
    <property type="entry name" value="ACYL_COA_DH_1"/>
    <property type="match status" value="1"/>
</dbReference>
<dbReference type="InterPro" id="IPR037069">
    <property type="entry name" value="AcylCoA_DH/ox_N_sf"/>
</dbReference>
<evidence type="ECO:0000259" key="7">
    <source>
        <dbReference type="Pfam" id="PF00441"/>
    </source>
</evidence>
<feature type="domain" description="Acyl-CoA dehydrogenase/oxidase C-terminal" evidence="7">
    <location>
        <begin position="231"/>
        <end position="379"/>
    </location>
</feature>
<dbReference type="InterPro" id="IPR046373">
    <property type="entry name" value="Acyl-CoA_Oxase/DH_mid-dom_sf"/>
</dbReference>
<comment type="similarity">
    <text evidence="2 6">Belongs to the acyl-CoA dehydrogenase family.</text>
</comment>
<evidence type="ECO:0000256" key="1">
    <source>
        <dbReference type="ARBA" id="ARBA00001974"/>
    </source>
</evidence>
<comment type="caution">
    <text evidence="10">The sequence shown here is derived from an EMBL/GenBank/DDBJ whole genome shotgun (WGS) entry which is preliminary data.</text>
</comment>
<dbReference type="Pfam" id="PF02771">
    <property type="entry name" value="Acyl-CoA_dh_N"/>
    <property type="match status" value="1"/>
</dbReference>
<dbReference type="PANTHER" id="PTHR43884">
    <property type="entry name" value="ACYL-COA DEHYDROGENASE"/>
    <property type="match status" value="1"/>
</dbReference>
<dbReference type="Gene3D" id="1.20.140.10">
    <property type="entry name" value="Butyryl-CoA Dehydrogenase, subunit A, domain 3"/>
    <property type="match status" value="1"/>
</dbReference>
<sequence length="381" mass="42549">MQRKLFREDHEQFRQSFRQFLEREVKPHQERWNEAGIVDREVWRKAGEAGFLCPWLEPEYGGAGGDFLHSVVVMEELARIYESGLAMPLHSDVVVPYLHEFGNDAQKKRWLPKLASGEAVSAVAMTEPGAGSDLAALSTTAVRDGDFYVLNGAKTFISNGILCDVCVVAAKTDPDPKNAHQGISLFVVEAGTPGFLKGKKLKKMGMASQDTSELVFEDCRVPVANRLGEEGAGFLQLMKKLQQERLVVAAMAQASAEQVLADTLVYVQERKAFGKPLSKFQNTQFKLVDCATQIEVGRAFLDRLLTEHMAGEYLVKECSMAKLWQTEMLSRVVDECLQFFGGYGYMLEYPISRAFMDARVQRIYAGTNEIMKVIIAKQLGL</sequence>
<feature type="domain" description="Acyl-CoA oxidase/dehydrogenase middle" evidence="8">
    <location>
        <begin position="122"/>
        <end position="219"/>
    </location>
</feature>
<keyword evidence="4 6" id="KW-0274">FAD</keyword>
<evidence type="ECO:0000256" key="5">
    <source>
        <dbReference type="ARBA" id="ARBA00023002"/>
    </source>
</evidence>
<keyword evidence="3 6" id="KW-0285">Flavoprotein</keyword>
<dbReference type="GO" id="GO:0003995">
    <property type="term" value="F:acyl-CoA dehydrogenase activity"/>
    <property type="evidence" value="ECO:0007669"/>
    <property type="project" value="InterPro"/>
</dbReference>
<proteinExistence type="inferred from homology"/>
<dbReference type="Pfam" id="PF00441">
    <property type="entry name" value="Acyl-CoA_dh_1"/>
    <property type="match status" value="1"/>
</dbReference>
<accession>A0A084SGL7</accession>
<dbReference type="Pfam" id="PF02770">
    <property type="entry name" value="Acyl-CoA_dh_M"/>
    <property type="match status" value="1"/>
</dbReference>
<dbReference type="InterPro" id="IPR009100">
    <property type="entry name" value="AcylCoA_DH/oxidase_NM_dom_sf"/>
</dbReference>
<dbReference type="InterPro" id="IPR006091">
    <property type="entry name" value="Acyl-CoA_Oxase/DH_mid-dom"/>
</dbReference>
<dbReference type="Gene3D" id="1.10.540.10">
    <property type="entry name" value="Acyl-CoA dehydrogenase/oxidase, N-terminal domain"/>
    <property type="match status" value="1"/>
</dbReference>
<dbReference type="FunFam" id="1.10.540.10:FF:000009">
    <property type="entry name" value="Probable acyl-CoA dehydrogenase"/>
    <property type="match status" value="1"/>
</dbReference>
<organism evidence="10 11">
    <name type="scientific">Archangium violaceum Cb vi76</name>
    <dbReference type="NCBI Taxonomy" id="1406225"/>
    <lineage>
        <taxon>Bacteria</taxon>
        <taxon>Pseudomonadati</taxon>
        <taxon>Myxococcota</taxon>
        <taxon>Myxococcia</taxon>
        <taxon>Myxococcales</taxon>
        <taxon>Cystobacterineae</taxon>
        <taxon>Archangiaceae</taxon>
        <taxon>Archangium</taxon>
    </lineage>
</organism>
<gene>
    <name evidence="10" type="ORF">Q664_47215</name>
</gene>
<dbReference type="Proteomes" id="UP000028547">
    <property type="component" value="Unassembled WGS sequence"/>
</dbReference>
<dbReference type="AlphaFoldDB" id="A0A084SGL7"/>
<evidence type="ECO:0000256" key="3">
    <source>
        <dbReference type="ARBA" id="ARBA00022630"/>
    </source>
</evidence>
<dbReference type="SUPFAM" id="SSF47203">
    <property type="entry name" value="Acyl-CoA dehydrogenase C-terminal domain-like"/>
    <property type="match status" value="1"/>
</dbReference>
<dbReference type="InterPro" id="IPR009075">
    <property type="entry name" value="AcylCo_DH/oxidase_C"/>
</dbReference>
<dbReference type="PROSITE" id="PS00073">
    <property type="entry name" value="ACYL_COA_DH_2"/>
    <property type="match status" value="1"/>
</dbReference>
<evidence type="ECO:0000259" key="9">
    <source>
        <dbReference type="Pfam" id="PF02771"/>
    </source>
</evidence>
<evidence type="ECO:0000259" key="8">
    <source>
        <dbReference type="Pfam" id="PF02770"/>
    </source>
</evidence>
<feature type="domain" description="Acyl-CoA dehydrogenase/oxidase N-terminal" evidence="9">
    <location>
        <begin position="8"/>
        <end position="118"/>
    </location>
</feature>
<dbReference type="GO" id="GO:0050660">
    <property type="term" value="F:flavin adenine dinucleotide binding"/>
    <property type="evidence" value="ECO:0007669"/>
    <property type="project" value="InterPro"/>
</dbReference>
<dbReference type="InterPro" id="IPR006089">
    <property type="entry name" value="Acyl-CoA_DH_CS"/>
</dbReference>
<dbReference type="SUPFAM" id="SSF56645">
    <property type="entry name" value="Acyl-CoA dehydrogenase NM domain-like"/>
    <property type="match status" value="1"/>
</dbReference>
<reference evidence="10 11" key="1">
    <citation type="submission" date="2014-07" db="EMBL/GenBank/DDBJ databases">
        <title>Draft Genome Sequence of Gephyronic Acid Producer, Cystobacter violaceus Strain Cb vi76.</title>
        <authorList>
            <person name="Stevens D.C."/>
            <person name="Young J."/>
            <person name="Carmichael R."/>
            <person name="Tan J."/>
            <person name="Taylor R.E."/>
        </authorList>
    </citation>
    <scope>NUCLEOTIDE SEQUENCE [LARGE SCALE GENOMIC DNA]</scope>
    <source>
        <strain evidence="10 11">Cb vi76</strain>
    </source>
</reference>
<dbReference type="InterPro" id="IPR013786">
    <property type="entry name" value="AcylCoA_DH/ox_N"/>
</dbReference>
<keyword evidence="5 6" id="KW-0560">Oxidoreductase</keyword>